<evidence type="ECO:0000313" key="2">
    <source>
        <dbReference type="EMBL" id="MFB9644444.1"/>
    </source>
</evidence>
<feature type="transmembrane region" description="Helical" evidence="1">
    <location>
        <begin position="32"/>
        <end position="53"/>
    </location>
</feature>
<evidence type="ECO:0000256" key="1">
    <source>
        <dbReference type="SAM" id="Phobius"/>
    </source>
</evidence>
<keyword evidence="1" id="KW-1133">Transmembrane helix</keyword>
<keyword evidence="3" id="KW-1185">Reference proteome</keyword>
<keyword evidence="1" id="KW-0472">Membrane</keyword>
<dbReference type="EMBL" id="JBHMBE010000001">
    <property type="protein sequence ID" value="MFB9644444.1"/>
    <property type="molecule type" value="Genomic_DNA"/>
</dbReference>
<evidence type="ECO:0000313" key="3">
    <source>
        <dbReference type="Proteomes" id="UP001589611"/>
    </source>
</evidence>
<gene>
    <name evidence="2" type="ORF">ACFFPJ_01380</name>
</gene>
<dbReference type="RefSeq" id="WP_344710913.1">
    <property type="nucleotide sequence ID" value="NZ_BAAAWH010000001.1"/>
</dbReference>
<protein>
    <submittedName>
        <fullName evidence="2">Uncharacterized protein</fullName>
    </submittedName>
</protein>
<comment type="caution">
    <text evidence="2">The sequence shown here is derived from an EMBL/GenBank/DDBJ whole genome shotgun (WGS) entry which is preliminary data.</text>
</comment>
<accession>A0ABV5SVR5</accession>
<keyword evidence="1" id="KW-0812">Transmembrane</keyword>
<proteinExistence type="predicted"/>
<feature type="transmembrane region" description="Helical" evidence="1">
    <location>
        <begin position="102"/>
        <end position="118"/>
    </location>
</feature>
<dbReference type="Proteomes" id="UP001589611">
    <property type="component" value="Unassembled WGS sequence"/>
</dbReference>
<reference evidence="2 3" key="1">
    <citation type="submission" date="2024-09" db="EMBL/GenBank/DDBJ databases">
        <authorList>
            <person name="Sun Q."/>
            <person name="Mori K."/>
        </authorList>
    </citation>
    <scope>NUCLEOTIDE SEQUENCE [LARGE SCALE GENOMIC DNA]</scope>
    <source>
        <strain evidence="2 3">JCM 1342</strain>
    </source>
</reference>
<name>A0ABV5SVR5_9MICO</name>
<feature type="transmembrane region" description="Helical" evidence="1">
    <location>
        <begin position="74"/>
        <end position="96"/>
    </location>
</feature>
<organism evidence="2 3">
    <name type="scientific">Microbacterium terregens</name>
    <dbReference type="NCBI Taxonomy" id="69363"/>
    <lineage>
        <taxon>Bacteria</taxon>
        <taxon>Bacillati</taxon>
        <taxon>Actinomycetota</taxon>
        <taxon>Actinomycetes</taxon>
        <taxon>Micrococcales</taxon>
        <taxon>Microbacteriaceae</taxon>
        <taxon>Microbacterium</taxon>
    </lineage>
</organism>
<feature type="transmembrane region" description="Helical" evidence="1">
    <location>
        <begin position="7"/>
        <end position="26"/>
    </location>
</feature>
<sequence length="136" mass="14851">MRVRPIDLVDVLIYLVVLGVFIQLFPDVISESFLLALLTAILLKVVLEVVLWAKKKIVNRIRTAKTSAVRIVSAITLLLVLPGSKFLVLELVALVFGDAVRLGGFFQVTALIIVLMLARGGVRRLLAKADTTSTQA</sequence>